<dbReference type="AlphaFoldDB" id="A0AAU7CCF0"/>
<name>A0AAU7CCF0_9BACT</name>
<organism evidence="1">
    <name type="scientific">Singulisphaera sp. Ch08</name>
    <dbReference type="NCBI Taxonomy" id="3120278"/>
    <lineage>
        <taxon>Bacteria</taxon>
        <taxon>Pseudomonadati</taxon>
        <taxon>Planctomycetota</taxon>
        <taxon>Planctomycetia</taxon>
        <taxon>Isosphaerales</taxon>
        <taxon>Isosphaeraceae</taxon>
        <taxon>Singulisphaera</taxon>
    </lineage>
</organism>
<dbReference type="RefSeq" id="WP_406695836.1">
    <property type="nucleotide sequence ID" value="NZ_CP155447.1"/>
</dbReference>
<reference evidence="1" key="1">
    <citation type="submission" date="2024-05" db="EMBL/GenBank/DDBJ databases">
        <title>Planctomycetes of the genus Singulisphaera possess chitinolytic capabilities.</title>
        <authorList>
            <person name="Ivanova A."/>
        </authorList>
    </citation>
    <scope>NUCLEOTIDE SEQUENCE</scope>
    <source>
        <strain evidence="1">Ch08T</strain>
    </source>
</reference>
<proteinExistence type="predicted"/>
<accession>A0AAU7CCF0</accession>
<protein>
    <submittedName>
        <fullName evidence="1">Uncharacterized protein</fullName>
    </submittedName>
</protein>
<dbReference type="EMBL" id="CP155447">
    <property type="protein sequence ID" value="XBH03098.1"/>
    <property type="molecule type" value="Genomic_DNA"/>
</dbReference>
<evidence type="ECO:0000313" key="1">
    <source>
        <dbReference type="EMBL" id="XBH03098.1"/>
    </source>
</evidence>
<sequence>MALRGRPIGAVEDLGRWLADNGSSLTPAGQVVATFVVGSDGRLYLADRHSEHIACSGGRPVRSAGEIFFAGDGGEVDEVSNQSTGFCPEPESWEAVAQALDRIGIPHPGRFTAEFNFRRCPACGERNLVKEAIFECLLCGDELPQAWNFN</sequence>
<gene>
    <name evidence="1" type="ORF">V5E97_33050</name>
</gene>